<dbReference type="Pfam" id="PF17906">
    <property type="entry name" value="HTH_48"/>
    <property type="match status" value="1"/>
</dbReference>
<dbReference type="GO" id="GO:0006303">
    <property type="term" value="P:double-strand break repair via nonhomologous end joining"/>
    <property type="evidence" value="ECO:0007669"/>
    <property type="project" value="TreeGrafter"/>
</dbReference>
<dbReference type="AlphaFoldDB" id="A0AAU9UJ79"/>
<comment type="caution">
    <text evidence="2">The sequence shown here is derived from an EMBL/GenBank/DDBJ whole genome shotgun (WGS) entry which is preliminary data.</text>
</comment>
<dbReference type="GO" id="GO:0044774">
    <property type="term" value="P:mitotic DNA integrity checkpoint signaling"/>
    <property type="evidence" value="ECO:0007669"/>
    <property type="project" value="TreeGrafter"/>
</dbReference>
<dbReference type="GO" id="GO:0031297">
    <property type="term" value="P:replication fork processing"/>
    <property type="evidence" value="ECO:0007669"/>
    <property type="project" value="TreeGrafter"/>
</dbReference>
<evidence type="ECO:0000259" key="1">
    <source>
        <dbReference type="Pfam" id="PF17906"/>
    </source>
</evidence>
<proteinExistence type="predicted"/>
<accession>A0AAU9UJ79</accession>
<dbReference type="GO" id="GO:0015074">
    <property type="term" value="P:DNA integration"/>
    <property type="evidence" value="ECO:0007669"/>
    <property type="project" value="TreeGrafter"/>
</dbReference>
<organism evidence="2 3">
    <name type="scientific">Euphydryas editha</name>
    <name type="common">Edith's checkerspot</name>
    <dbReference type="NCBI Taxonomy" id="104508"/>
    <lineage>
        <taxon>Eukaryota</taxon>
        <taxon>Metazoa</taxon>
        <taxon>Ecdysozoa</taxon>
        <taxon>Arthropoda</taxon>
        <taxon>Hexapoda</taxon>
        <taxon>Insecta</taxon>
        <taxon>Pterygota</taxon>
        <taxon>Neoptera</taxon>
        <taxon>Endopterygota</taxon>
        <taxon>Lepidoptera</taxon>
        <taxon>Glossata</taxon>
        <taxon>Ditrysia</taxon>
        <taxon>Papilionoidea</taxon>
        <taxon>Nymphalidae</taxon>
        <taxon>Nymphalinae</taxon>
        <taxon>Euphydryas</taxon>
    </lineage>
</organism>
<evidence type="ECO:0000313" key="2">
    <source>
        <dbReference type="EMBL" id="CAH2099086.1"/>
    </source>
</evidence>
<dbReference type="Gene3D" id="1.10.10.1450">
    <property type="match status" value="1"/>
</dbReference>
<dbReference type="GO" id="GO:0000729">
    <property type="term" value="P:DNA double-strand break processing"/>
    <property type="evidence" value="ECO:0007669"/>
    <property type="project" value="TreeGrafter"/>
</dbReference>
<dbReference type="GO" id="GO:0044547">
    <property type="term" value="F:DNA topoisomerase binding"/>
    <property type="evidence" value="ECO:0007669"/>
    <property type="project" value="TreeGrafter"/>
</dbReference>
<dbReference type="EMBL" id="CAKOGL010000021">
    <property type="protein sequence ID" value="CAH2099086.1"/>
    <property type="molecule type" value="Genomic_DNA"/>
</dbReference>
<feature type="domain" description="Mos1 transposase HTH" evidence="1">
    <location>
        <begin position="5"/>
        <end position="52"/>
    </location>
</feature>
<protein>
    <recommendedName>
        <fullName evidence="1">Mos1 transposase HTH domain-containing protein</fullName>
    </recommendedName>
</protein>
<keyword evidence="3" id="KW-1185">Reference proteome</keyword>
<dbReference type="Proteomes" id="UP001153954">
    <property type="component" value="Unassembled WGS sequence"/>
</dbReference>
<evidence type="ECO:0000313" key="3">
    <source>
        <dbReference type="Proteomes" id="UP001153954"/>
    </source>
</evidence>
<dbReference type="PANTHER" id="PTHR46060:SF2">
    <property type="entry name" value="HISTONE-LYSINE N-METHYLTRANSFERASE SETMAR"/>
    <property type="match status" value="1"/>
</dbReference>
<dbReference type="PANTHER" id="PTHR46060">
    <property type="entry name" value="MARINER MOS1 TRANSPOSASE-LIKE PROTEIN"/>
    <property type="match status" value="1"/>
</dbReference>
<dbReference type="GO" id="GO:0035861">
    <property type="term" value="C:site of double-strand break"/>
    <property type="evidence" value="ECO:0007669"/>
    <property type="project" value="TreeGrafter"/>
</dbReference>
<dbReference type="GO" id="GO:0046975">
    <property type="term" value="F:histone H3K36 methyltransferase activity"/>
    <property type="evidence" value="ECO:0007669"/>
    <property type="project" value="TreeGrafter"/>
</dbReference>
<dbReference type="InterPro" id="IPR041426">
    <property type="entry name" value="Mos1_HTH"/>
</dbReference>
<sequence length="145" mass="16557">MSLNNFWLIFLYKFKLNLNAAKTARKINQAFGNDSVNERTVGRWFAKFRSRDFSLEVEPQSAQPRVIQDEDLRTLMETDPSEISSNLSSYTSLAFSSVTFANQDQAKTTFVDFVESRAPNCYADGINLLLSLWQKCTGSNDDYLN</sequence>
<dbReference type="InterPro" id="IPR052709">
    <property type="entry name" value="Transposase-MT_Hybrid"/>
</dbReference>
<dbReference type="GO" id="GO:0005634">
    <property type="term" value="C:nucleus"/>
    <property type="evidence" value="ECO:0007669"/>
    <property type="project" value="TreeGrafter"/>
</dbReference>
<dbReference type="GO" id="GO:0003697">
    <property type="term" value="F:single-stranded DNA binding"/>
    <property type="evidence" value="ECO:0007669"/>
    <property type="project" value="TreeGrafter"/>
</dbReference>
<dbReference type="GO" id="GO:0000793">
    <property type="term" value="C:condensed chromosome"/>
    <property type="evidence" value="ECO:0007669"/>
    <property type="project" value="TreeGrafter"/>
</dbReference>
<dbReference type="GO" id="GO:0000014">
    <property type="term" value="F:single-stranded DNA endodeoxyribonuclease activity"/>
    <property type="evidence" value="ECO:0007669"/>
    <property type="project" value="TreeGrafter"/>
</dbReference>
<dbReference type="GO" id="GO:0003690">
    <property type="term" value="F:double-stranded DNA binding"/>
    <property type="evidence" value="ECO:0007669"/>
    <property type="project" value="TreeGrafter"/>
</dbReference>
<gene>
    <name evidence="2" type="ORF">EEDITHA_LOCUS14126</name>
</gene>
<reference evidence="2" key="1">
    <citation type="submission" date="2022-03" db="EMBL/GenBank/DDBJ databases">
        <authorList>
            <person name="Tunstrom K."/>
        </authorList>
    </citation>
    <scope>NUCLEOTIDE SEQUENCE</scope>
</reference>
<dbReference type="GO" id="GO:0042800">
    <property type="term" value="F:histone H3K4 methyltransferase activity"/>
    <property type="evidence" value="ECO:0007669"/>
    <property type="project" value="TreeGrafter"/>
</dbReference>
<name>A0AAU9UJ79_EUPED</name>